<protein>
    <submittedName>
        <fullName evidence="1">Uncharacterized protein</fullName>
    </submittedName>
</protein>
<gene>
    <name evidence="1" type="ORF">Fot_19980</name>
</gene>
<dbReference type="Proteomes" id="UP001604277">
    <property type="component" value="Unassembled WGS sequence"/>
</dbReference>
<comment type="caution">
    <text evidence="1">The sequence shown here is derived from an EMBL/GenBank/DDBJ whole genome shotgun (WGS) entry which is preliminary data.</text>
</comment>
<dbReference type="AlphaFoldDB" id="A0ABD1VMK5"/>
<sequence>MADQANNRCGGSAQNEGWHFHCRHGSPPAEVGIISGVLDRTPVATLLVLDQDQVNLGSKVVVVSDMVGVDPLLLSAAVLVAVEAAKEDECLPPASQHPVPLA</sequence>
<evidence type="ECO:0000313" key="2">
    <source>
        <dbReference type="Proteomes" id="UP001604277"/>
    </source>
</evidence>
<proteinExistence type="predicted"/>
<reference evidence="2" key="1">
    <citation type="submission" date="2024-07" db="EMBL/GenBank/DDBJ databases">
        <title>Two chromosome-level genome assemblies of Korean endemic species Abeliophyllum distichum and Forsythia ovata (Oleaceae).</title>
        <authorList>
            <person name="Jang H."/>
        </authorList>
    </citation>
    <scope>NUCLEOTIDE SEQUENCE [LARGE SCALE GENOMIC DNA]</scope>
</reference>
<name>A0ABD1VMK5_9LAMI</name>
<dbReference type="EMBL" id="JBFOLJ010000005">
    <property type="protein sequence ID" value="KAL2538589.1"/>
    <property type="molecule type" value="Genomic_DNA"/>
</dbReference>
<accession>A0ABD1VMK5</accession>
<organism evidence="1 2">
    <name type="scientific">Forsythia ovata</name>
    <dbReference type="NCBI Taxonomy" id="205694"/>
    <lineage>
        <taxon>Eukaryota</taxon>
        <taxon>Viridiplantae</taxon>
        <taxon>Streptophyta</taxon>
        <taxon>Embryophyta</taxon>
        <taxon>Tracheophyta</taxon>
        <taxon>Spermatophyta</taxon>
        <taxon>Magnoliopsida</taxon>
        <taxon>eudicotyledons</taxon>
        <taxon>Gunneridae</taxon>
        <taxon>Pentapetalae</taxon>
        <taxon>asterids</taxon>
        <taxon>lamiids</taxon>
        <taxon>Lamiales</taxon>
        <taxon>Oleaceae</taxon>
        <taxon>Forsythieae</taxon>
        <taxon>Forsythia</taxon>
    </lineage>
</organism>
<evidence type="ECO:0000313" key="1">
    <source>
        <dbReference type="EMBL" id="KAL2538589.1"/>
    </source>
</evidence>
<keyword evidence="2" id="KW-1185">Reference proteome</keyword>